<name>A0A249KAZ4_9ACTN</name>
<evidence type="ECO:0000259" key="2">
    <source>
        <dbReference type="Pfam" id="PF01464"/>
    </source>
</evidence>
<gene>
    <name evidence="3" type="ORF">B1s21160_05205</name>
</gene>
<dbReference type="KEGG" id="nhi:B1s21160_05205"/>
<organism evidence="3 4">
    <name type="scientific">Candidatus Nanopelagicus hibericus</name>
    <dbReference type="NCBI Taxonomy" id="1884915"/>
    <lineage>
        <taxon>Bacteria</taxon>
        <taxon>Bacillati</taxon>
        <taxon>Actinomycetota</taxon>
        <taxon>Actinomycetes</taxon>
        <taxon>Candidatus Nanopelagicales</taxon>
        <taxon>Candidatus Nanopelagicaceae</taxon>
        <taxon>Candidatus Nanopelagicus</taxon>
    </lineage>
</organism>
<dbReference type="AlphaFoldDB" id="A0A249KAZ4"/>
<dbReference type="InterPro" id="IPR008258">
    <property type="entry name" value="Transglycosylase_SLT_dom_1"/>
</dbReference>
<feature type="domain" description="Transglycosylase SLT" evidence="2">
    <location>
        <begin position="125"/>
        <end position="187"/>
    </location>
</feature>
<dbReference type="SUPFAM" id="SSF53955">
    <property type="entry name" value="Lysozyme-like"/>
    <property type="match status" value="1"/>
</dbReference>
<evidence type="ECO:0000256" key="1">
    <source>
        <dbReference type="SAM" id="SignalP"/>
    </source>
</evidence>
<dbReference type="EMBL" id="CP016771">
    <property type="protein sequence ID" value="ASY13964.1"/>
    <property type="molecule type" value="Genomic_DNA"/>
</dbReference>
<keyword evidence="4" id="KW-1185">Reference proteome</keyword>
<feature type="signal peptide" evidence="1">
    <location>
        <begin position="1"/>
        <end position="35"/>
    </location>
</feature>
<sequence>MKVKGMPTPAPRVRRLSIAAACLAFFLTISEPAYATSNLQVSVTIPMVGANLEASAPATPEEAADPNPSLLELDAVKTVDASSMALISVAARKLELARQPDGARAVAKEIIAAKYQWSEKQFTCLDQLWIKESHWNYKARNKVTGAHGIPQALPATKMEVVATDWRTNPVTQITWGLKYIEERYETPCKAWSKFKRSRWY</sequence>
<dbReference type="Proteomes" id="UP000217171">
    <property type="component" value="Chromosome"/>
</dbReference>
<protein>
    <submittedName>
        <fullName evidence="3">Transglycosylase</fullName>
    </submittedName>
</protein>
<dbReference type="OrthoDB" id="9766277at2"/>
<dbReference type="InterPro" id="IPR023346">
    <property type="entry name" value="Lysozyme-like_dom_sf"/>
</dbReference>
<feature type="chain" id="PRO_5013100520" evidence="1">
    <location>
        <begin position="36"/>
        <end position="200"/>
    </location>
</feature>
<dbReference type="Pfam" id="PF01464">
    <property type="entry name" value="SLT"/>
    <property type="match status" value="1"/>
</dbReference>
<evidence type="ECO:0000313" key="4">
    <source>
        <dbReference type="Proteomes" id="UP000217171"/>
    </source>
</evidence>
<dbReference type="Gene3D" id="1.10.530.10">
    <property type="match status" value="1"/>
</dbReference>
<accession>A0A249KAZ4</accession>
<proteinExistence type="predicted"/>
<reference evidence="3 4" key="1">
    <citation type="submission" date="2016-07" db="EMBL/GenBank/DDBJ databases">
        <title>High microdiversification within the ubiquitous acI lineage of Actinobacteria.</title>
        <authorList>
            <person name="Neuenschwander S.M."/>
            <person name="Salcher M."/>
            <person name="Ghai R."/>
            <person name="Pernthaler J."/>
        </authorList>
    </citation>
    <scope>NUCLEOTIDE SEQUENCE [LARGE SCALE GENOMIC DNA]</scope>
    <source>
        <strain evidence="3">MMS-21-160</strain>
    </source>
</reference>
<keyword evidence="1" id="KW-0732">Signal</keyword>
<evidence type="ECO:0000313" key="3">
    <source>
        <dbReference type="EMBL" id="ASY13964.1"/>
    </source>
</evidence>
<dbReference type="RefSeq" id="WP_095672917.1">
    <property type="nucleotide sequence ID" value="NZ_CP016771.1"/>
</dbReference>